<dbReference type="PROSITE" id="PS50977">
    <property type="entry name" value="HTH_TETR_2"/>
    <property type="match status" value="1"/>
</dbReference>
<reference evidence="7" key="1">
    <citation type="submission" date="2016-11" db="EMBL/GenBank/DDBJ databases">
        <authorList>
            <person name="Varghese N."/>
            <person name="Submissions S."/>
        </authorList>
    </citation>
    <scope>NUCLEOTIDE SEQUENCE [LARGE SCALE GENOMIC DNA]</scope>
    <source>
        <strain evidence="7">DSM 17539</strain>
    </source>
</reference>
<evidence type="ECO:0000256" key="3">
    <source>
        <dbReference type="ARBA" id="ARBA00023163"/>
    </source>
</evidence>
<feature type="DNA-binding region" description="H-T-H motif" evidence="4">
    <location>
        <begin position="61"/>
        <end position="80"/>
    </location>
</feature>
<dbReference type="OrthoDB" id="9798857at2"/>
<evidence type="ECO:0000256" key="1">
    <source>
        <dbReference type="ARBA" id="ARBA00023015"/>
    </source>
</evidence>
<dbReference type="Pfam" id="PF16925">
    <property type="entry name" value="TetR_C_13"/>
    <property type="match status" value="1"/>
</dbReference>
<name>A0A1M4XY94_9FLAO</name>
<evidence type="ECO:0000313" key="6">
    <source>
        <dbReference type="EMBL" id="SHE98202.1"/>
    </source>
</evidence>
<dbReference type="InterPro" id="IPR036271">
    <property type="entry name" value="Tet_transcr_reg_TetR-rel_C_sf"/>
</dbReference>
<keyword evidence="7" id="KW-1185">Reference proteome</keyword>
<protein>
    <submittedName>
        <fullName evidence="6">DNA-binding transcriptional regulator, AcrR family</fullName>
    </submittedName>
</protein>
<evidence type="ECO:0000259" key="5">
    <source>
        <dbReference type="PROSITE" id="PS50977"/>
    </source>
</evidence>
<dbReference type="PANTHER" id="PTHR47506:SF3">
    <property type="entry name" value="HTH-TYPE TRANSCRIPTIONAL REGULATOR LMRA"/>
    <property type="match status" value="1"/>
</dbReference>
<dbReference type="Gene3D" id="1.10.357.10">
    <property type="entry name" value="Tetracycline Repressor, domain 2"/>
    <property type="match status" value="1"/>
</dbReference>
<dbReference type="Pfam" id="PF00440">
    <property type="entry name" value="TetR_N"/>
    <property type="match status" value="1"/>
</dbReference>
<dbReference type="AlphaFoldDB" id="A0A1M4XY94"/>
<keyword evidence="3" id="KW-0804">Transcription</keyword>
<dbReference type="GO" id="GO:0003677">
    <property type="term" value="F:DNA binding"/>
    <property type="evidence" value="ECO:0007669"/>
    <property type="project" value="UniProtKB-UniRule"/>
</dbReference>
<accession>A0A1M4XY94</accession>
<dbReference type="InterPro" id="IPR011075">
    <property type="entry name" value="TetR_C"/>
</dbReference>
<evidence type="ECO:0000313" key="7">
    <source>
        <dbReference type="Proteomes" id="UP000184406"/>
    </source>
</evidence>
<feature type="domain" description="HTH tetR-type" evidence="5">
    <location>
        <begin position="38"/>
        <end position="98"/>
    </location>
</feature>
<dbReference type="Proteomes" id="UP000184406">
    <property type="component" value="Unassembled WGS sequence"/>
</dbReference>
<keyword evidence="1" id="KW-0805">Transcription regulation</keyword>
<evidence type="ECO:0000256" key="4">
    <source>
        <dbReference type="PROSITE-ProRule" id="PRU00335"/>
    </source>
</evidence>
<dbReference type="SUPFAM" id="SSF48498">
    <property type="entry name" value="Tetracyclin repressor-like, C-terminal domain"/>
    <property type="match status" value="1"/>
</dbReference>
<dbReference type="InterPro" id="IPR009057">
    <property type="entry name" value="Homeodomain-like_sf"/>
</dbReference>
<evidence type="ECO:0000256" key="2">
    <source>
        <dbReference type="ARBA" id="ARBA00023125"/>
    </source>
</evidence>
<dbReference type="EMBL" id="FQUX01000002">
    <property type="protein sequence ID" value="SHE98202.1"/>
    <property type="molecule type" value="Genomic_DNA"/>
</dbReference>
<dbReference type="InterPro" id="IPR001647">
    <property type="entry name" value="HTH_TetR"/>
</dbReference>
<dbReference type="PRINTS" id="PR00455">
    <property type="entry name" value="HTHTETR"/>
</dbReference>
<sequence>MGFDNTINKSIKKPSFYTHRYYFIIFAKKNELIMSKAERTKRYIIKKSAEHFNKKGYTGTSLRDITELTGLTKGSIYGNFENKEEVAQAVYRYNAKNIGNQLLNASRITEGGAKEKLIGILDYYRDNWEDFRKAGGCPLLNAATEVDDTLPKLVVDVRRSFMGFFKMFESIILEGMAEKVFKEDLNVKHLASTMVILIEGGILLAKTMDNRDYLNVAFKRIETIIENEIML</sequence>
<dbReference type="PANTHER" id="PTHR47506">
    <property type="entry name" value="TRANSCRIPTIONAL REGULATORY PROTEIN"/>
    <property type="match status" value="1"/>
</dbReference>
<gene>
    <name evidence="6" type="ORF">SAMN03080594_102240</name>
</gene>
<keyword evidence="2 4" id="KW-0238">DNA-binding</keyword>
<dbReference type="SUPFAM" id="SSF46689">
    <property type="entry name" value="Homeodomain-like"/>
    <property type="match status" value="1"/>
</dbReference>
<organism evidence="6 7">
    <name type="scientific">Arenibacter palladensis</name>
    <dbReference type="NCBI Taxonomy" id="237373"/>
    <lineage>
        <taxon>Bacteria</taxon>
        <taxon>Pseudomonadati</taxon>
        <taxon>Bacteroidota</taxon>
        <taxon>Flavobacteriia</taxon>
        <taxon>Flavobacteriales</taxon>
        <taxon>Flavobacteriaceae</taxon>
        <taxon>Arenibacter</taxon>
    </lineage>
</organism>
<proteinExistence type="predicted"/>